<evidence type="ECO:0000256" key="3">
    <source>
        <dbReference type="ARBA" id="ARBA00022475"/>
    </source>
</evidence>
<protein>
    <recommendedName>
        <fullName evidence="7">Sodium/nucleoside cotransporter</fullName>
    </recommendedName>
</protein>
<dbReference type="STRING" id="53326.A0A016UBM5"/>
<dbReference type="InterPro" id="IPR011642">
    <property type="entry name" value="Gate_dom"/>
</dbReference>
<feature type="transmembrane region" description="Helical" evidence="7">
    <location>
        <begin position="236"/>
        <end position="258"/>
    </location>
</feature>
<feature type="transmembrane region" description="Helical" evidence="7">
    <location>
        <begin position="399"/>
        <end position="425"/>
    </location>
</feature>
<feature type="domain" description="Concentrative nucleoside transporter C-terminal" evidence="10">
    <location>
        <begin position="341"/>
        <end position="554"/>
    </location>
</feature>
<evidence type="ECO:0000313" key="13">
    <source>
        <dbReference type="Proteomes" id="UP000024635"/>
    </source>
</evidence>
<reference evidence="13" key="1">
    <citation type="journal article" date="2015" name="Nat. Genet.">
        <title>The genome and transcriptome of the zoonotic hookworm Ancylostoma ceylanicum identify infection-specific gene families.</title>
        <authorList>
            <person name="Schwarz E.M."/>
            <person name="Hu Y."/>
            <person name="Antoshechkin I."/>
            <person name="Miller M.M."/>
            <person name="Sternberg P.W."/>
            <person name="Aroian R.V."/>
        </authorList>
    </citation>
    <scope>NUCLEOTIDE SEQUENCE</scope>
    <source>
        <strain evidence="13">HY135</strain>
    </source>
</reference>
<evidence type="ECO:0000256" key="8">
    <source>
        <dbReference type="SAM" id="MobiDB-lite"/>
    </source>
</evidence>
<feature type="domain" description="Concentrative nucleoside transporter N-terminal" evidence="9">
    <location>
        <begin position="151"/>
        <end position="223"/>
    </location>
</feature>
<dbReference type="Proteomes" id="UP000024635">
    <property type="component" value="Unassembled WGS sequence"/>
</dbReference>
<dbReference type="InterPro" id="IPR008276">
    <property type="entry name" value="C_nuclsd_transpt"/>
</dbReference>
<feature type="transmembrane region" description="Helical" evidence="7">
    <location>
        <begin position="535"/>
        <end position="557"/>
    </location>
</feature>
<feature type="domain" description="Nucleoside transporter/FeoB GTPase Gate" evidence="11">
    <location>
        <begin position="239"/>
        <end position="336"/>
    </location>
</feature>
<keyword evidence="7" id="KW-0813">Transport</keyword>
<organism evidence="12 13">
    <name type="scientific">Ancylostoma ceylanicum</name>
    <dbReference type="NCBI Taxonomy" id="53326"/>
    <lineage>
        <taxon>Eukaryota</taxon>
        <taxon>Metazoa</taxon>
        <taxon>Ecdysozoa</taxon>
        <taxon>Nematoda</taxon>
        <taxon>Chromadorea</taxon>
        <taxon>Rhabditida</taxon>
        <taxon>Rhabditina</taxon>
        <taxon>Rhabditomorpha</taxon>
        <taxon>Strongyloidea</taxon>
        <taxon>Ancylostomatidae</taxon>
        <taxon>Ancylostomatinae</taxon>
        <taxon>Ancylostoma</taxon>
    </lineage>
</organism>
<feature type="transmembrane region" description="Helical" evidence="7">
    <location>
        <begin position="117"/>
        <end position="138"/>
    </location>
</feature>
<feature type="transmembrane region" description="Helical" evidence="7">
    <location>
        <begin position="47"/>
        <end position="66"/>
    </location>
</feature>
<evidence type="ECO:0000256" key="1">
    <source>
        <dbReference type="ARBA" id="ARBA00004651"/>
    </source>
</evidence>
<dbReference type="GO" id="GO:0005886">
    <property type="term" value="C:plasma membrane"/>
    <property type="evidence" value="ECO:0007669"/>
    <property type="project" value="UniProtKB-SubCell"/>
</dbReference>
<dbReference type="GO" id="GO:0005415">
    <property type="term" value="F:nucleoside:sodium symporter activity"/>
    <property type="evidence" value="ECO:0007669"/>
    <property type="project" value="TreeGrafter"/>
</dbReference>
<evidence type="ECO:0000259" key="9">
    <source>
        <dbReference type="Pfam" id="PF01773"/>
    </source>
</evidence>
<feature type="transmembrane region" description="Helical" evidence="7">
    <location>
        <begin position="499"/>
        <end position="523"/>
    </location>
</feature>
<dbReference type="NCBIfam" id="TIGR00804">
    <property type="entry name" value="nupC"/>
    <property type="match status" value="1"/>
</dbReference>
<dbReference type="Pfam" id="PF07662">
    <property type="entry name" value="Nucleos_tra2_C"/>
    <property type="match status" value="1"/>
</dbReference>
<evidence type="ECO:0000259" key="10">
    <source>
        <dbReference type="Pfam" id="PF07662"/>
    </source>
</evidence>
<evidence type="ECO:0000256" key="2">
    <source>
        <dbReference type="ARBA" id="ARBA00009033"/>
    </source>
</evidence>
<feature type="transmembrane region" description="Helical" evidence="7">
    <location>
        <begin position="313"/>
        <end position="335"/>
    </location>
</feature>
<dbReference type="Pfam" id="PF07670">
    <property type="entry name" value="Gate"/>
    <property type="match status" value="1"/>
</dbReference>
<evidence type="ECO:0000256" key="5">
    <source>
        <dbReference type="ARBA" id="ARBA00022989"/>
    </source>
</evidence>
<dbReference type="InterPro" id="IPR011657">
    <property type="entry name" value="CNT_C_dom"/>
</dbReference>
<feature type="transmembrane region" description="Helical" evidence="7">
    <location>
        <begin position="144"/>
        <end position="163"/>
    </location>
</feature>
<dbReference type="EMBL" id="JARK01001383">
    <property type="protein sequence ID" value="EYC12351.1"/>
    <property type="molecule type" value="Genomic_DNA"/>
</dbReference>
<evidence type="ECO:0000313" key="12">
    <source>
        <dbReference type="EMBL" id="EYC12351.1"/>
    </source>
</evidence>
<accession>A0A016UBM5</accession>
<dbReference type="PANTHER" id="PTHR10590:SF4">
    <property type="entry name" value="SOLUTE CARRIER FAMILY 28 MEMBER 3"/>
    <property type="match status" value="1"/>
</dbReference>
<dbReference type="InterPro" id="IPR002668">
    <property type="entry name" value="CNT_N_dom"/>
</dbReference>
<proteinExistence type="inferred from homology"/>
<dbReference type="Pfam" id="PF01773">
    <property type="entry name" value="Nucleos_tra2_N"/>
    <property type="match status" value="1"/>
</dbReference>
<comment type="similarity">
    <text evidence="2 7">Belongs to the concentrative nucleoside transporter (CNT) (TC 2.A.41) family.</text>
</comment>
<evidence type="ECO:0000256" key="7">
    <source>
        <dbReference type="RuleBase" id="RU362018"/>
    </source>
</evidence>
<gene>
    <name evidence="12" type="primary">Acey_s0047.g1434</name>
    <name evidence="12" type="ORF">Y032_0047g1434</name>
</gene>
<evidence type="ECO:0000256" key="6">
    <source>
        <dbReference type="ARBA" id="ARBA00023136"/>
    </source>
</evidence>
<keyword evidence="4 7" id="KW-0812">Transmembrane</keyword>
<keyword evidence="13" id="KW-1185">Reference proteome</keyword>
<sequence>MDEIRMETQAQQKAEVSSNVPNGKNEGSDTAAQPLQRVIRKTKNPSFLLKLAFVLAVHIWAVLASIHDFLKAQTFLFLLGLCWIIFLSPILGYYLSSLKNRAFISRIQELATHTLHHRWTSVIAFSSFATCLAIFLVIDTTSERSRLFGLVGITFFILLLTTFSYDRSKINWRTVAWGFFLQFCFGIVSLRWKWGSLKFQQFADLIVQFLELTSKGTEFVYGFLAKPPPICEMAPVFMFTALQVLVFFASVVTLLYYYGVIQYVLRRMAHIMQLTLGTTAVESLNACSCVFLGQAESALLIQPYLEKQTTSELHAIMTSGFSCIAGSLFAAYVSFGACPRYLLSSTIMSAPGSLACSKIMFPENEESQVRKVDDLELPQSEESSPLECISNGALAGMHLVIAISANLVAVLALLEFIDSVLIYLGELIGQGPWTLEILLGYVMFPVAFVMGVTGNVHETLHVARLIGTKTAVNEFVAYKKLGELISSKSQEISPRSAMIATYALCGFSNFCTIGITLGILGGLAPSKKSVLSRTISRALLTGCICCLYTATLAGIIVDEPILCRPSAVASTCFSTIDKVNRTFNE</sequence>
<evidence type="ECO:0000259" key="11">
    <source>
        <dbReference type="Pfam" id="PF07670"/>
    </source>
</evidence>
<keyword evidence="6 7" id="KW-0472">Membrane</keyword>
<evidence type="ECO:0000256" key="4">
    <source>
        <dbReference type="ARBA" id="ARBA00022692"/>
    </source>
</evidence>
<comment type="caution">
    <text evidence="12">The sequence shown here is derived from an EMBL/GenBank/DDBJ whole genome shotgun (WGS) entry which is preliminary data.</text>
</comment>
<feature type="transmembrane region" description="Helical" evidence="7">
    <location>
        <begin position="175"/>
        <end position="192"/>
    </location>
</feature>
<feature type="compositionally biased region" description="Polar residues" evidence="8">
    <location>
        <begin position="8"/>
        <end position="22"/>
    </location>
</feature>
<keyword evidence="3" id="KW-1003">Cell membrane</keyword>
<feature type="transmembrane region" description="Helical" evidence="7">
    <location>
        <begin position="72"/>
        <end position="96"/>
    </location>
</feature>
<dbReference type="OrthoDB" id="6075923at2759"/>
<keyword evidence="5 7" id="KW-1133">Transmembrane helix</keyword>
<dbReference type="AlphaFoldDB" id="A0A016UBM5"/>
<dbReference type="PANTHER" id="PTHR10590">
    <property type="entry name" value="SODIUM/NUCLEOSIDE COTRANSPORTER"/>
    <property type="match status" value="1"/>
</dbReference>
<feature type="region of interest" description="Disordered" evidence="8">
    <location>
        <begin position="1"/>
        <end position="31"/>
    </location>
</feature>
<feature type="transmembrane region" description="Helical" evidence="7">
    <location>
        <begin position="437"/>
        <end position="456"/>
    </location>
</feature>
<dbReference type="InterPro" id="IPR018270">
    <property type="entry name" value="C_nuclsd_transpt_met_bac"/>
</dbReference>
<comment type="subcellular location">
    <subcellularLocation>
        <location evidence="1">Cell membrane</location>
        <topology evidence="1">Multi-pass membrane protein</topology>
    </subcellularLocation>
</comment>
<name>A0A016UBM5_9BILA</name>